<keyword evidence="3" id="KW-1185">Reference proteome</keyword>
<feature type="domain" description="Treble clef zinc finger" evidence="1">
    <location>
        <begin position="70"/>
        <end position="113"/>
    </location>
</feature>
<sequence>MRQSGFWSWRSGCGRSPCRACRCPANRSPLALARERAYQARLRKAELRVRDVAPELLTQAIRILDVDKARDIELLDLARGSAVQVLWRCPDCGHEWVAAVVTRTSGRGCRPCSILRRSASRQDPSPGGSLADLHPEIAGTFLENLNHPDRGPDRLRPGSHDRCRWYCSCCGSKEWEATVSARIQRQGCGGCRRLRVGRRRVNAGMEEGPQFDALLLF</sequence>
<proteinExistence type="predicted"/>
<evidence type="ECO:0000259" key="1">
    <source>
        <dbReference type="Pfam" id="PF14311"/>
    </source>
</evidence>
<comment type="caution">
    <text evidence="2">The sequence shown here is derived from an EMBL/GenBank/DDBJ whole genome shotgun (WGS) entry which is preliminary data.</text>
</comment>
<accession>A0ABW6WJS3</accession>
<protein>
    <submittedName>
        <fullName evidence="2">Zinc-ribbon domain-containing protein</fullName>
    </submittedName>
</protein>
<dbReference type="Proteomes" id="UP001602245">
    <property type="component" value="Unassembled WGS sequence"/>
</dbReference>
<gene>
    <name evidence="2" type="ORF">ACFY35_27815</name>
</gene>
<dbReference type="EMBL" id="JBIAZU010000005">
    <property type="protein sequence ID" value="MFF5293258.1"/>
    <property type="molecule type" value="Genomic_DNA"/>
</dbReference>
<dbReference type="Pfam" id="PF14311">
    <property type="entry name" value="DUF4379"/>
    <property type="match status" value="2"/>
</dbReference>
<feature type="domain" description="Treble clef zinc finger" evidence="1">
    <location>
        <begin position="141"/>
        <end position="193"/>
    </location>
</feature>
<dbReference type="PANTHER" id="PTHR37317:SF1">
    <property type="entry name" value="ZINC-RIBBON DOMAIN-CONTAINING PROTEIN-RELATED"/>
    <property type="match status" value="1"/>
</dbReference>
<evidence type="ECO:0000313" key="2">
    <source>
        <dbReference type="EMBL" id="MFF5293258.1"/>
    </source>
</evidence>
<evidence type="ECO:0000313" key="3">
    <source>
        <dbReference type="Proteomes" id="UP001602245"/>
    </source>
</evidence>
<reference evidence="2 3" key="1">
    <citation type="submission" date="2024-10" db="EMBL/GenBank/DDBJ databases">
        <title>The Natural Products Discovery Center: Release of the First 8490 Sequenced Strains for Exploring Actinobacteria Biosynthetic Diversity.</title>
        <authorList>
            <person name="Kalkreuter E."/>
            <person name="Kautsar S.A."/>
            <person name="Yang D."/>
            <person name="Bader C.D."/>
            <person name="Teijaro C.N."/>
            <person name="Fluegel L."/>
            <person name="Davis C.M."/>
            <person name="Simpson J.R."/>
            <person name="Lauterbach L."/>
            <person name="Steele A.D."/>
            <person name="Gui C."/>
            <person name="Meng S."/>
            <person name="Li G."/>
            <person name="Viehrig K."/>
            <person name="Ye F."/>
            <person name="Su P."/>
            <person name="Kiefer A.F."/>
            <person name="Nichols A."/>
            <person name="Cepeda A.J."/>
            <person name="Yan W."/>
            <person name="Fan B."/>
            <person name="Jiang Y."/>
            <person name="Adhikari A."/>
            <person name="Zheng C.-J."/>
            <person name="Schuster L."/>
            <person name="Cowan T.M."/>
            <person name="Smanski M.J."/>
            <person name="Chevrette M.G."/>
            <person name="De Carvalho L.P.S."/>
            <person name="Shen B."/>
        </authorList>
    </citation>
    <scope>NUCLEOTIDE SEQUENCE [LARGE SCALE GENOMIC DNA]</scope>
    <source>
        <strain evidence="2 3">NPDC000087</strain>
    </source>
</reference>
<organism evidence="2 3">
    <name type="scientific">Paractinoplanes globisporus</name>
    <dbReference type="NCBI Taxonomy" id="113565"/>
    <lineage>
        <taxon>Bacteria</taxon>
        <taxon>Bacillati</taxon>
        <taxon>Actinomycetota</taxon>
        <taxon>Actinomycetes</taxon>
        <taxon>Micromonosporales</taxon>
        <taxon>Micromonosporaceae</taxon>
        <taxon>Paractinoplanes</taxon>
    </lineage>
</organism>
<name>A0ABW6WJS3_9ACTN</name>
<dbReference type="InterPro" id="IPR025487">
    <property type="entry name" value="DUF4379"/>
</dbReference>
<dbReference type="RefSeq" id="WP_084699517.1">
    <property type="nucleotide sequence ID" value="NZ_JBIAZU010000005.1"/>
</dbReference>
<dbReference type="PANTHER" id="PTHR37317">
    <property type="entry name" value="BLR8090 PROTEIN"/>
    <property type="match status" value="1"/>
</dbReference>